<proteinExistence type="predicted"/>
<dbReference type="InterPro" id="IPR046665">
    <property type="entry name" value="DUF6774"/>
</dbReference>
<protein>
    <recommendedName>
        <fullName evidence="1">DUF6774 domain-containing protein</fullName>
    </recommendedName>
</protein>
<feature type="domain" description="DUF6774" evidence="1">
    <location>
        <begin position="28"/>
        <end position="55"/>
    </location>
</feature>
<dbReference type="AlphaFoldDB" id="A0A645C2X8"/>
<comment type="caution">
    <text evidence="2">The sequence shown here is derived from an EMBL/GenBank/DDBJ whole genome shotgun (WGS) entry which is preliminary data.</text>
</comment>
<accession>A0A645C2X8</accession>
<dbReference type="EMBL" id="VSSQ01023018">
    <property type="protein sequence ID" value="MPM69693.1"/>
    <property type="molecule type" value="Genomic_DNA"/>
</dbReference>
<evidence type="ECO:0000259" key="1">
    <source>
        <dbReference type="Pfam" id="PF20564"/>
    </source>
</evidence>
<name>A0A645C2X8_9ZZZZ</name>
<gene>
    <name evidence="2" type="ORF">SDC9_116641</name>
</gene>
<reference evidence="2" key="1">
    <citation type="submission" date="2019-08" db="EMBL/GenBank/DDBJ databases">
        <authorList>
            <person name="Kucharzyk K."/>
            <person name="Murdoch R.W."/>
            <person name="Higgins S."/>
            <person name="Loffler F."/>
        </authorList>
    </citation>
    <scope>NUCLEOTIDE SEQUENCE</scope>
</reference>
<sequence length="58" mass="6059">MNNSCCDPLALTTAVNTLAVAMAENLNEDELAFCAAVLSQLGSTLATIAVQRNICKES</sequence>
<evidence type="ECO:0000313" key="2">
    <source>
        <dbReference type="EMBL" id="MPM69693.1"/>
    </source>
</evidence>
<dbReference type="Pfam" id="PF20564">
    <property type="entry name" value="DUF6774"/>
    <property type="match status" value="1"/>
</dbReference>
<organism evidence="2">
    <name type="scientific">bioreactor metagenome</name>
    <dbReference type="NCBI Taxonomy" id="1076179"/>
    <lineage>
        <taxon>unclassified sequences</taxon>
        <taxon>metagenomes</taxon>
        <taxon>ecological metagenomes</taxon>
    </lineage>
</organism>